<dbReference type="EMBL" id="NOWF01000009">
    <property type="protein sequence ID" value="OYD06742.1"/>
    <property type="molecule type" value="Genomic_DNA"/>
</dbReference>
<keyword evidence="5" id="KW-0808">Transferase</keyword>
<dbReference type="FunFam" id="3.40.980.10:FF:000002">
    <property type="entry name" value="Molybdopterin molybdenumtransferase"/>
    <property type="match status" value="1"/>
</dbReference>
<evidence type="ECO:0000256" key="7">
    <source>
        <dbReference type="ARBA" id="ARBA00022842"/>
    </source>
</evidence>
<dbReference type="SMART" id="SM00852">
    <property type="entry name" value="MoCF_biosynth"/>
    <property type="match status" value="1"/>
</dbReference>
<dbReference type="InterPro" id="IPR036425">
    <property type="entry name" value="MoaB/Mog-like_dom_sf"/>
</dbReference>
<dbReference type="Gene3D" id="3.40.980.10">
    <property type="entry name" value="MoaB/Mog-like domain"/>
    <property type="match status" value="1"/>
</dbReference>
<dbReference type="OrthoDB" id="9784492at2"/>
<dbReference type="GO" id="GO:0046872">
    <property type="term" value="F:metal ion binding"/>
    <property type="evidence" value="ECO:0007669"/>
    <property type="project" value="UniProtKB-KW"/>
</dbReference>
<dbReference type="AlphaFoldDB" id="A0A235B3D8"/>
<organism evidence="10 11">
    <name type="scientific">Paludifilum halophilum</name>
    <dbReference type="NCBI Taxonomy" id="1642702"/>
    <lineage>
        <taxon>Bacteria</taxon>
        <taxon>Bacillati</taxon>
        <taxon>Bacillota</taxon>
        <taxon>Bacilli</taxon>
        <taxon>Bacillales</taxon>
        <taxon>Thermoactinomycetaceae</taxon>
        <taxon>Paludifilum</taxon>
    </lineage>
</organism>
<comment type="function">
    <text evidence="2">May be involved in the biosynthesis of molybdopterin.</text>
</comment>
<evidence type="ECO:0000256" key="2">
    <source>
        <dbReference type="ARBA" id="ARBA00003487"/>
    </source>
</evidence>
<dbReference type="InterPro" id="IPR051920">
    <property type="entry name" value="MPT_Adenylyltrnsfr/MoaC-Rel"/>
</dbReference>
<evidence type="ECO:0000256" key="6">
    <source>
        <dbReference type="ARBA" id="ARBA00022723"/>
    </source>
</evidence>
<keyword evidence="11" id="KW-1185">Reference proteome</keyword>
<proteinExistence type="predicted"/>
<dbReference type="Pfam" id="PF00994">
    <property type="entry name" value="MoCF_biosynth"/>
    <property type="match status" value="1"/>
</dbReference>
<dbReference type="PANTHER" id="PTHR43764:SF1">
    <property type="entry name" value="MOLYBDOPTERIN MOLYBDOTRANSFERASE"/>
    <property type="match status" value="1"/>
</dbReference>
<evidence type="ECO:0000256" key="4">
    <source>
        <dbReference type="ARBA" id="ARBA00022505"/>
    </source>
</evidence>
<keyword evidence="8" id="KW-0501">Molybdenum cofactor biosynthesis</keyword>
<dbReference type="SUPFAM" id="SSF53218">
    <property type="entry name" value="Molybdenum cofactor biosynthesis proteins"/>
    <property type="match status" value="1"/>
</dbReference>
<keyword evidence="6" id="KW-0479">Metal-binding</keyword>
<dbReference type="GO" id="GO:0006777">
    <property type="term" value="P:Mo-molybdopterin cofactor biosynthetic process"/>
    <property type="evidence" value="ECO:0007669"/>
    <property type="project" value="UniProtKB-KW"/>
</dbReference>
<dbReference type="NCBIfam" id="TIGR00177">
    <property type="entry name" value="molyb_syn"/>
    <property type="match status" value="1"/>
</dbReference>
<dbReference type="InterPro" id="IPR001453">
    <property type="entry name" value="MoaB/Mog_dom"/>
</dbReference>
<protein>
    <submittedName>
        <fullName evidence="10">Molybdenum cofactor biosynthesis protein</fullName>
    </submittedName>
</protein>
<evidence type="ECO:0000256" key="5">
    <source>
        <dbReference type="ARBA" id="ARBA00022679"/>
    </source>
</evidence>
<dbReference type="RefSeq" id="WP_094265306.1">
    <property type="nucleotide sequence ID" value="NZ_NOWF01000009.1"/>
</dbReference>
<dbReference type="PROSITE" id="PS01078">
    <property type="entry name" value="MOCF_BIOSYNTHESIS_1"/>
    <property type="match status" value="1"/>
</dbReference>
<dbReference type="GO" id="GO:0016740">
    <property type="term" value="F:transferase activity"/>
    <property type="evidence" value="ECO:0007669"/>
    <property type="project" value="UniProtKB-KW"/>
</dbReference>
<dbReference type="UniPathway" id="UPA00344"/>
<comment type="caution">
    <text evidence="10">The sequence shown here is derived from an EMBL/GenBank/DDBJ whole genome shotgun (WGS) entry which is preliminary data.</text>
</comment>
<evidence type="ECO:0000313" key="10">
    <source>
        <dbReference type="EMBL" id="OYD06742.1"/>
    </source>
</evidence>
<comment type="cofactor">
    <cofactor evidence="1">
        <name>Mg(2+)</name>
        <dbReference type="ChEBI" id="CHEBI:18420"/>
    </cofactor>
</comment>
<evidence type="ECO:0000256" key="8">
    <source>
        <dbReference type="ARBA" id="ARBA00023150"/>
    </source>
</evidence>
<keyword evidence="4" id="KW-0500">Molybdenum</keyword>
<dbReference type="InterPro" id="IPR008284">
    <property type="entry name" value="MoCF_biosynth_CS"/>
</dbReference>
<evidence type="ECO:0000259" key="9">
    <source>
        <dbReference type="SMART" id="SM00852"/>
    </source>
</evidence>
<accession>A0A235B3D8</accession>
<gene>
    <name evidence="10" type="ORF">CHM34_14345</name>
</gene>
<dbReference type="Proteomes" id="UP000215459">
    <property type="component" value="Unassembled WGS sequence"/>
</dbReference>
<evidence type="ECO:0000313" key="11">
    <source>
        <dbReference type="Proteomes" id="UP000215459"/>
    </source>
</evidence>
<reference evidence="10 11" key="1">
    <citation type="submission" date="2017-07" db="EMBL/GenBank/DDBJ databases">
        <title>The genome sequence of Paludifilum halophilum highlights mechanisms for microbial adaptation to high salt environemnts.</title>
        <authorList>
            <person name="Belbahri L."/>
        </authorList>
    </citation>
    <scope>NUCLEOTIDE SEQUENCE [LARGE SCALE GENOMIC DNA]</scope>
    <source>
        <strain evidence="10 11">DSM 102817</strain>
    </source>
</reference>
<comment type="pathway">
    <text evidence="3">Cofactor biosynthesis; molybdopterin biosynthesis.</text>
</comment>
<feature type="domain" description="MoaB/Mog" evidence="9">
    <location>
        <begin position="5"/>
        <end position="149"/>
    </location>
</feature>
<dbReference type="CDD" id="cd00886">
    <property type="entry name" value="MogA_MoaB"/>
    <property type="match status" value="1"/>
</dbReference>
<dbReference type="PANTHER" id="PTHR43764">
    <property type="entry name" value="MOLYBDENUM COFACTOR BIOSYNTHESIS"/>
    <property type="match status" value="1"/>
</dbReference>
<evidence type="ECO:0000256" key="3">
    <source>
        <dbReference type="ARBA" id="ARBA00005046"/>
    </source>
</evidence>
<evidence type="ECO:0000256" key="1">
    <source>
        <dbReference type="ARBA" id="ARBA00001946"/>
    </source>
</evidence>
<keyword evidence="7" id="KW-0460">Magnesium</keyword>
<name>A0A235B3D8_9BACL</name>
<sequence length="161" mass="17366">MWRIGILTASDKGARGEREDRSGQAIREFLSPIGGQVVCYEVVSDDPARIRDALIRFSDREKVDLILTTGGTGLAPRDVTPEATRAVIRREVPGIAEAMRLASLEKTKFAMLSRGVAGIRGSTLIINLPGSPKAVRECLEAVSPVLSHALETLKGTFGDHD</sequence>